<proteinExistence type="predicted"/>
<name>A0A448Z3N4_9STRA</name>
<dbReference type="Proteomes" id="UP000291116">
    <property type="component" value="Unassembled WGS sequence"/>
</dbReference>
<organism evidence="2 3">
    <name type="scientific">Pseudo-nitzschia multistriata</name>
    <dbReference type="NCBI Taxonomy" id="183589"/>
    <lineage>
        <taxon>Eukaryota</taxon>
        <taxon>Sar</taxon>
        <taxon>Stramenopiles</taxon>
        <taxon>Ochrophyta</taxon>
        <taxon>Bacillariophyta</taxon>
        <taxon>Bacillariophyceae</taxon>
        <taxon>Bacillariophycidae</taxon>
        <taxon>Bacillariales</taxon>
        <taxon>Bacillariaceae</taxon>
        <taxon>Pseudo-nitzschia</taxon>
    </lineage>
</organism>
<gene>
    <name evidence="2" type="ORF">PSNMU_V1.4_AUG-EV-PASAV3_0034100</name>
</gene>
<protein>
    <submittedName>
        <fullName evidence="2">Uncharacterized protein</fullName>
    </submittedName>
</protein>
<dbReference type="EMBL" id="CAACVS010000097">
    <property type="protein sequence ID" value="VEU36642.1"/>
    <property type="molecule type" value="Genomic_DNA"/>
</dbReference>
<accession>A0A448Z3N4</accession>
<sequence>RKNERARNGRDAPSSIETAALVREWIRSTLLEQPPRSEGVVSASAPLGGAAFPGKKVLAWPGATKAMHVKASFAVYASMVPQIAGISPALVGHVFRVAGGLVRDAYHERIAVVLVPGKKGASHCDGNARARVLLNHLAASAMGLLRACWEAGKESSGGIGASGEKAAHRTFLLLSLQELLGDLLVPLPLSELPREHYRLAVRGLARRKQRERDWHERQQREQEKQREQQQEQQQGPRHPRYSGACFGLDPESKLLLRMAVYRLLVD</sequence>
<dbReference type="AlphaFoldDB" id="A0A448Z3N4"/>
<feature type="non-terminal residue" evidence="2">
    <location>
        <position position="1"/>
    </location>
</feature>
<feature type="compositionally biased region" description="Basic and acidic residues" evidence="1">
    <location>
        <begin position="210"/>
        <end position="229"/>
    </location>
</feature>
<keyword evidence="3" id="KW-1185">Reference proteome</keyword>
<evidence type="ECO:0000256" key="1">
    <source>
        <dbReference type="SAM" id="MobiDB-lite"/>
    </source>
</evidence>
<evidence type="ECO:0000313" key="2">
    <source>
        <dbReference type="EMBL" id="VEU36642.1"/>
    </source>
</evidence>
<feature type="region of interest" description="Disordered" evidence="1">
    <location>
        <begin position="210"/>
        <end position="243"/>
    </location>
</feature>
<reference evidence="2 3" key="1">
    <citation type="submission" date="2019-01" db="EMBL/GenBank/DDBJ databases">
        <authorList>
            <person name="Ferrante I. M."/>
        </authorList>
    </citation>
    <scope>NUCLEOTIDE SEQUENCE [LARGE SCALE GENOMIC DNA]</scope>
    <source>
        <strain evidence="2 3">B856</strain>
    </source>
</reference>
<evidence type="ECO:0000313" key="3">
    <source>
        <dbReference type="Proteomes" id="UP000291116"/>
    </source>
</evidence>